<accession>I0IJ52</accession>
<evidence type="ECO:0000313" key="2">
    <source>
        <dbReference type="EMBL" id="BAM05290.1"/>
    </source>
</evidence>
<feature type="region of interest" description="Disordered" evidence="1">
    <location>
        <begin position="1"/>
        <end position="24"/>
    </location>
</feature>
<organism evidence="2 3">
    <name type="scientific">Phycisphaera mikurensis (strain NBRC 102666 / KCTC 22515 / FYK2301M01)</name>
    <dbReference type="NCBI Taxonomy" id="1142394"/>
    <lineage>
        <taxon>Bacteria</taxon>
        <taxon>Pseudomonadati</taxon>
        <taxon>Planctomycetota</taxon>
        <taxon>Phycisphaerae</taxon>
        <taxon>Phycisphaerales</taxon>
        <taxon>Phycisphaeraceae</taxon>
        <taxon>Phycisphaera</taxon>
    </lineage>
</organism>
<evidence type="ECO:0000256" key="1">
    <source>
        <dbReference type="SAM" id="MobiDB-lite"/>
    </source>
</evidence>
<name>I0IJ52_PHYMF</name>
<evidence type="ECO:0000313" key="3">
    <source>
        <dbReference type="Proteomes" id="UP000007881"/>
    </source>
</evidence>
<keyword evidence="3" id="KW-1185">Reference proteome</keyword>
<dbReference type="HOGENOM" id="CLU_3421125_0_0_0"/>
<dbReference type="KEGG" id="phm:PSMK_31310"/>
<gene>
    <name evidence="2" type="ordered locus">PSMK_31310</name>
</gene>
<dbReference type="EMBL" id="AP012338">
    <property type="protein sequence ID" value="BAM05290.1"/>
    <property type="molecule type" value="Genomic_DNA"/>
</dbReference>
<proteinExistence type="predicted"/>
<sequence length="24" mass="2317">MGLGLARSALDRLDTDGSATPAGA</sequence>
<protein>
    <submittedName>
        <fullName evidence="2">Uncharacterized protein</fullName>
    </submittedName>
</protein>
<reference evidence="2 3" key="1">
    <citation type="submission" date="2012-02" db="EMBL/GenBank/DDBJ databases">
        <title>Complete genome sequence of Phycisphaera mikurensis NBRC 102666.</title>
        <authorList>
            <person name="Ankai A."/>
            <person name="Hosoyama A."/>
            <person name="Terui Y."/>
            <person name="Sekine M."/>
            <person name="Fukai R."/>
            <person name="Kato Y."/>
            <person name="Nakamura S."/>
            <person name="Yamada-Narita S."/>
            <person name="Kawakoshi A."/>
            <person name="Fukunaga Y."/>
            <person name="Yamazaki S."/>
            <person name="Fujita N."/>
        </authorList>
    </citation>
    <scope>NUCLEOTIDE SEQUENCE [LARGE SCALE GENOMIC DNA]</scope>
    <source>
        <strain evidence="3">NBRC 102666 / KCTC 22515 / FYK2301M01</strain>
    </source>
</reference>
<dbReference type="STRING" id="1142394.PSMK_31310"/>
<dbReference type="AlphaFoldDB" id="I0IJ52"/>
<dbReference type="Proteomes" id="UP000007881">
    <property type="component" value="Chromosome"/>
</dbReference>